<keyword evidence="3 6" id="KW-0240">DNA-directed RNA polymerase</keyword>
<dbReference type="RefSeq" id="XP_022106160.1">
    <property type="nucleotide sequence ID" value="XM_022250468.1"/>
</dbReference>
<protein>
    <recommendedName>
        <fullName evidence="6">DNA-directed RNA polymerase III subunit RPC6</fullName>
        <shortName evidence="6">RNA polymerase III subunit C6</shortName>
    </recommendedName>
</protein>
<evidence type="ECO:0000313" key="7">
    <source>
        <dbReference type="Proteomes" id="UP000694845"/>
    </source>
</evidence>
<dbReference type="Pfam" id="PF05158">
    <property type="entry name" value="RNA_pol_Rpc34"/>
    <property type="match status" value="1"/>
</dbReference>
<comment type="subcellular location">
    <subcellularLocation>
        <location evidence="1 6">Nucleus</location>
    </subcellularLocation>
</comment>
<dbReference type="InterPro" id="IPR007832">
    <property type="entry name" value="RNA_pol_Rpc34"/>
</dbReference>
<dbReference type="FunFam" id="1.10.10.10:FF:000116">
    <property type="entry name" value="DNA-directed RNA polymerase III subunit RPC6"/>
    <property type="match status" value="1"/>
</dbReference>
<accession>A0A8B7ZMP0</accession>
<gene>
    <name evidence="8" type="primary">LOC110987603</name>
</gene>
<dbReference type="AlphaFoldDB" id="A0A8B7ZMP0"/>
<dbReference type="InterPro" id="IPR016049">
    <property type="entry name" value="RNA_pol_Rpc34-like"/>
</dbReference>
<dbReference type="OrthoDB" id="613763at2759"/>
<evidence type="ECO:0000313" key="8">
    <source>
        <dbReference type="RefSeq" id="XP_022106160.1"/>
    </source>
</evidence>
<comment type="function">
    <text evidence="6">DNA-dependent RNA polymerase catalyzes the transcription of DNA into RNA using the four ribonucleoside triphosphates as substrates. Specific peripheric component of RNA polymerase III which synthesizes small RNAs, such as 5S rRNA and tRNAs.</text>
</comment>
<dbReference type="Gene3D" id="1.10.10.10">
    <property type="entry name" value="Winged helix-like DNA-binding domain superfamily/Winged helix DNA-binding domain"/>
    <property type="match status" value="2"/>
</dbReference>
<dbReference type="PIRSF" id="PIRSF028763">
    <property type="entry name" value="RNA_pol_Rpc34"/>
    <property type="match status" value="1"/>
</dbReference>
<keyword evidence="5 6" id="KW-0539">Nucleus</keyword>
<proteinExistence type="inferred from homology"/>
<organism evidence="7 8">
    <name type="scientific">Acanthaster planci</name>
    <name type="common">Crown-of-thorns starfish</name>
    <dbReference type="NCBI Taxonomy" id="133434"/>
    <lineage>
        <taxon>Eukaryota</taxon>
        <taxon>Metazoa</taxon>
        <taxon>Echinodermata</taxon>
        <taxon>Eleutherozoa</taxon>
        <taxon>Asterozoa</taxon>
        <taxon>Asteroidea</taxon>
        <taxon>Valvatacea</taxon>
        <taxon>Valvatida</taxon>
        <taxon>Acanthasteridae</taxon>
        <taxon>Acanthaster</taxon>
    </lineage>
</organism>
<reference evidence="8" key="1">
    <citation type="submission" date="2025-08" db="UniProtKB">
        <authorList>
            <consortium name="RefSeq"/>
        </authorList>
    </citation>
    <scope>IDENTIFICATION</scope>
</reference>
<dbReference type="GO" id="GO:0006383">
    <property type="term" value="P:transcription by RNA polymerase III"/>
    <property type="evidence" value="ECO:0007669"/>
    <property type="project" value="UniProtKB-UniRule"/>
</dbReference>
<evidence type="ECO:0000256" key="5">
    <source>
        <dbReference type="ARBA" id="ARBA00023242"/>
    </source>
</evidence>
<comment type="similarity">
    <text evidence="2 6">Belongs to the eukaryotic RPC34/RPC39 RNA polymerase subunit family.</text>
</comment>
<sequence length="322" mass="36658">MCDYPTVRGYRTIRLFLYRSRRPRHASILEMCKDEAKGVADAFIRQQLPHIDAQQRVKAINRLLSLGKIDLVKQGSELLYRLKDPSSISKVKGVDNQERLVYQIIEEAGNKGIWIRDIRLRSNLLLTQLNKILKTLESRNLIKAVKSVGASKRKVYMLFNLEPDRSVTGGAWYSDQDFESEFVEVLNQQCYKFLQQKADLAAESQLDPILRRNQSYGSSEDVWKFIRELGISKVELAVEDIETILNTLIYDGKVEMTVQLRAGATSSGTPGQVKLYRATQPLTEPAGIMRVPCGVCPVFNQCYDGGSISPSTCVYMKEWMDY</sequence>
<name>A0A8B7ZMP0_ACAPL</name>
<evidence type="ECO:0000256" key="2">
    <source>
        <dbReference type="ARBA" id="ARBA00011038"/>
    </source>
</evidence>
<dbReference type="FunFam" id="1.10.10.10:FF:000237">
    <property type="entry name" value="DNA-directed RNA polymerase III subunit RPC6"/>
    <property type="match status" value="1"/>
</dbReference>
<keyword evidence="7" id="KW-1185">Reference proteome</keyword>
<dbReference type="CTD" id="10621"/>
<dbReference type="KEGG" id="aplc:110987603"/>
<dbReference type="InterPro" id="IPR036388">
    <property type="entry name" value="WH-like_DNA-bd_sf"/>
</dbReference>
<evidence type="ECO:0000256" key="1">
    <source>
        <dbReference type="ARBA" id="ARBA00004123"/>
    </source>
</evidence>
<dbReference type="Proteomes" id="UP000694845">
    <property type="component" value="Unplaced"/>
</dbReference>
<evidence type="ECO:0000256" key="4">
    <source>
        <dbReference type="ARBA" id="ARBA00023163"/>
    </source>
</evidence>
<dbReference type="GO" id="GO:0005737">
    <property type="term" value="C:cytoplasm"/>
    <property type="evidence" value="ECO:0007669"/>
    <property type="project" value="UniProtKB-ARBA"/>
</dbReference>
<dbReference type="GO" id="GO:0005654">
    <property type="term" value="C:nucleoplasm"/>
    <property type="evidence" value="ECO:0007669"/>
    <property type="project" value="UniProtKB-ARBA"/>
</dbReference>
<dbReference type="PANTHER" id="PTHR12780">
    <property type="entry name" value="RNA POLYMERASE III DNA DIRECTED , 39KD SUBUNIT-RELATED"/>
    <property type="match status" value="1"/>
</dbReference>
<evidence type="ECO:0000256" key="3">
    <source>
        <dbReference type="ARBA" id="ARBA00022478"/>
    </source>
</evidence>
<keyword evidence="4 6" id="KW-0804">Transcription</keyword>
<evidence type="ECO:0000256" key="6">
    <source>
        <dbReference type="PIRNR" id="PIRNR028763"/>
    </source>
</evidence>
<dbReference type="GeneID" id="110987603"/>
<dbReference type="InterPro" id="IPR036390">
    <property type="entry name" value="WH_DNA-bd_sf"/>
</dbReference>
<dbReference type="GO" id="GO:0005666">
    <property type="term" value="C:RNA polymerase III complex"/>
    <property type="evidence" value="ECO:0007669"/>
    <property type="project" value="UniProtKB-UniRule"/>
</dbReference>
<dbReference type="SUPFAM" id="SSF46785">
    <property type="entry name" value="Winged helix' DNA-binding domain"/>
    <property type="match status" value="2"/>
</dbReference>